<dbReference type="EMBL" id="JYNU01000035">
    <property type="protein sequence ID" value="KMO71927.1"/>
    <property type="molecule type" value="Genomic_DNA"/>
</dbReference>
<protein>
    <submittedName>
        <fullName evidence="1">Uncharacterized protein</fullName>
    </submittedName>
</protein>
<organism evidence="1 2">
    <name type="scientific">Mycolicibacterium obuense</name>
    <dbReference type="NCBI Taxonomy" id="1807"/>
    <lineage>
        <taxon>Bacteria</taxon>
        <taxon>Bacillati</taxon>
        <taxon>Actinomycetota</taxon>
        <taxon>Actinomycetes</taxon>
        <taxon>Mycobacteriales</taxon>
        <taxon>Mycobacteriaceae</taxon>
        <taxon>Mycolicibacterium</taxon>
    </lineage>
</organism>
<dbReference type="Proteomes" id="UP000036313">
    <property type="component" value="Unassembled WGS sequence"/>
</dbReference>
<evidence type="ECO:0000313" key="1">
    <source>
        <dbReference type="EMBL" id="KMO71927.1"/>
    </source>
</evidence>
<gene>
    <name evidence="1" type="ORF">MOBUDSM44075_04161</name>
</gene>
<proteinExistence type="predicted"/>
<comment type="caution">
    <text evidence="1">The sequence shown here is derived from an EMBL/GenBank/DDBJ whole genome shotgun (WGS) entry which is preliminary data.</text>
</comment>
<reference evidence="1 2" key="1">
    <citation type="journal article" date="2015" name="Genome Biol. Evol.">
        <title>Characterization of Three Mycobacterium spp. with Potential Use in Bioremediation by Genome Sequencing and Comparative Genomics.</title>
        <authorList>
            <person name="Das S."/>
            <person name="Pettersson B.M."/>
            <person name="Behra P.R."/>
            <person name="Ramesh M."/>
            <person name="Dasgupta S."/>
            <person name="Bhattacharya A."/>
            <person name="Kirsebom L.A."/>
        </authorList>
    </citation>
    <scope>NUCLEOTIDE SEQUENCE [LARGE SCALE GENOMIC DNA]</scope>
    <source>
        <strain evidence="1 2">DSM 44075</strain>
    </source>
</reference>
<sequence>MSLRDRLKVREPEAFSLYVAGIRGFNSSMLYLPTKGKIGDSHGGGDFG</sequence>
<evidence type="ECO:0000313" key="2">
    <source>
        <dbReference type="Proteomes" id="UP000036313"/>
    </source>
</evidence>
<name>A0A0J6VR13_9MYCO</name>
<accession>A0A0J6VR13</accession>
<dbReference type="AlphaFoldDB" id="A0A0J6VR13"/>